<gene>
    <name evidence="3" type="ORF">HG66A1_56580</name>
</gene>
<dbReference type="PANTHER" id="PTHR30093">
    <property type="entry name" value="GENERAL SECRETION PATHWAY PROTEIN G"/>
    <property type="match status" value="1"/>
</dbReference>
<sequence length="365" mass="38879">MHTLRVKQKLQKRKGFTLIELLVVITIIGILVSLTLPAIQSARAAARKVSCLNNMRNVGLAVVNFSSGANSQLPLLVDNNVVYDPSGTNTNHRWDDLSWCTTILPFLDNVGFRQRWDQYASQIADATSGGSSHPNFNAFINMNRNRFPVFTCPDDQFNTDVGALSYVVNTGYVTGSYNSAGDLDHGPGSDLALDGTAMTTATLPIKFATGVFWRPSTSRMSLDYISAADGLTQTLMITENLQAGDWSFVDPLDNGNLYTGSLGFGVDMAGLSMNTGSLNLGTASPTFNLQNSVTGNDSRIGSNLAAAKGSAWRPSSNHPSGAVNVILCDGSGKSLTPQMDGGVYARLLTPAGLRYGQAVVDGSSF</sequence>
<evidence type="ECO:0000256" key="1">
    <source>
        <dbReference type="SAM" id="Phobius"/>
    </source>
</evidence>
<dbReference type="Proteomes" id="UP000320421">
    <property type="component" value="Chromosome"/>
</dbReference>
<dbReference type="Pfam" id="PF07596">
    <property type="entry name" value="SBP_bac_10"/>
    <property type="match status" value="1"/>
</dbReference>
<accession>A0A517PWT4</accession>
<reference evidence="3 4" key="1">
    <citation type="submission" date="2019-02" db="EMBL/GenBank/DDBJ databases">
        <title>Deep-cultivation of Planctomycetes and their phenomic and genomic characterization uncovers novel biology.</title>
        <authorList>
            <person name="Wiegand S."/>
            <person name="Jogler M."/>
            <person name="Boedeker C."/>
            <person name="Pinto D."/>
            <person name="Vollmers J."/>
            <person name="Rivas-Marin E."/>
            <person name="Kohn T."/>
            <person name="Peeters S.H."/>
            <person name="Heuer A."/>
            <person name="Rast P."/>
            <person name="Oberbeckmann S."/>
            <person name="Bunk B."/>
            <person name="Jeske O."/>
            <person name="Meyerdierks A."/>
            <person name="Storesund J.E."/>
            <person name="Kallscheuer N."/>
            <person name="Luecker S."/>
            <person name="Lage O.M."/>
            <person name="Pohl T."/>
            <person name="Merkel B.J."/>
            <person name="Hornburger P."/>
            <person name="Mueller R.-W."/>
            <person name="Bruemmer F."/>
            <person name="Labrenz M."/>
            <person name="Spormann A.M."/>
            <person name="Op den Camp H."/>
            <person name="Overmann J."/>
            <person name="Amann R."/>
            <person name="Jetten M.S.M."/>
            <person name="Mascher T."/>
            <person name="Medema M.H."/>
            <person name="Devos D.P."/>
            <person name="Kaster A.-K."/>
            <person name="Ovreas L."/>
            <person name="Rohde M."/>
            <person name="Galperin M.Y."/>
            <person name="Jogler C."/>
        </authorList>
    </citation>
    <scope>NUCLEOTIDE SEQUENCE [LARGE SCALE GENOMIC DNA]</scope>
    <source>
        <strain evidence="3 4">HG66A1</strain>
    </source>
</reference>
<proteinExistence type="predicted"/>
<dbReference type="SUPFAM" id="SSF54523">
    <property type="entry name" value="Pili subunits"/>
    <property type="match status" value="1"/>
</dbReference>
<dbReference type="PROSITE" id="PS00409">
    <property type="entry name" value="PROKAR_NTER_METHYL"/>
    <property type="match status" value="1"/>
</dbReference>
<dbReference type="InterPro" id="IPR045584">
    <property type="entry name" value="Pilin-like"/>
</dbReference>
<dbReference type="EMBL" id="CP036266">
    <property type="protein sequence ID" value="QDT23833.1"/>
    <property type="molecule type" value="Genomic_DNA"/>
</dbReference>
<dbReference type="Pfam" id="PF07963">
    <property type="entry name" value="N_methyl"/>
    <property type="match status" value="1"/>
</dbReference>
<dbReference type="InterPro" id="IPR011453">
    <property type="entry name" value="DUF1559"/>
</dbReference>
<dbReference type="InterPro" id="IPR012902">
    <property type="entry name" value="N_methyl_site"/>
</dbReference>
<keyword evidence="1" id="KW-0812">Transmembrane</keyword>
<dbReference type="AlphaFoldDB" id="A0A517PWT4"/>
<dbReference type="Gene3D" id="3.30.700.10">
    <property type="entry name" value="Glycoprotein, Type 4 Pilin"/>
    <property type="match status" value="1"/>
</dbReference>
<keyword evidence="4" id="KW-1185">Reference proteome</keyword>
<feature type="domain" description="DUF1559" evidence="2">
    <location>
        <begin position="40"/>
        <end position="340"/>
    </location>
</feature>
<feature type="transmembrane region" description="Helical" evidence="1">
    <location>
        <begin position="21"/>
        <end position="39"/>
    </location>
</feature>
<evidence type="ECO:0000313" key="3">
    <source>
        <dbReference type="EMBL" id="QDT23833.1"/>
    </source>
</evidence>
<dbReference type="RefSeq" id="WP_261344697.1">
    <property type="nucleotide sequence ID" value="NZ_CP036266.1"/>
</dbReference>
<dbReference type="NCBIfam" id="TIGR02532">
    <property type="entry name" value="IV_pilin_GFxxxE"/>
    <property type="match status" value="1"/>
</dbReference>
<keyword evidence="1" id="KW-1133">Transmembrane helix</keyword>
<name>A0A517PWT4_9PLAN</name>
<keyword evidence="1" id="KW-0472">Membrane</keyword>
<protein>
    <submittedName>
        <fullName evidence="3">Putative major pilin subunit</fullName>
    </submittedName>
</protein>
<organism evidence="3 4">
    <name type="scientific">Gimesia chilikensis</name>
    <dbReference type="NCBI Taxonomy" id="2605989"/>
    <lineage>
        <taxon>Bacteria</taxon>
        <taxon>Pseudomonadati</taxon>
        <taxon>Planctomycetota</taxon>
        <taxon>Planctomycetia</taxon>
        <taxon>Planctomycetales</taxon>
        <taxon>Planctomycetaceae</taxon>
        <taxon>Gimesia</taxon>
    </lineage>
</organism>
<evidence type="ECO:0000259" key="2">
    <source>
        <dbReference type="Pfam" id="PF07596"/>
    </source>
</evidence>
<dbReference type="PANTHER" id="PTHR30093:SF2">
    <property type="entry name" value="TYPE II SECRETION SYSTEM PROTEIN H"/>
    <property type="match status" value="1"/>
</dbReference>
<evidence type="ECO:0000313" key="4">
    <source>
        <dbReference type="Proteomes" id="UP000320421"/>
    </source>
</evidence>